<dbReference type="KEGG" id="vg:26633612"/>
<reference evidence="2 3" key="1">
    <citation type="submission" date="2015-06" db="EMBL/GenBank/DDBJ databases">
        <authorList>
            <person name="Ali D.J."/>
            <person name="Quadri S.Y."/>
            <person name="Delwel I.O."/>
            <person name="Rosado J.E."/>
            <person name="Bhuiyan S."/>
            <person name="Layton S.R."/>
            <person name="Benjamin R.C."/>
            <person name="Hughes L.E."/>
            <person name="Bradley K.W."/>
            <person name="Asai D.J."/>
            <person name="Bowman C.A."/>
            <person name="Russell D.A."/>
            <person name="Pope W.H."/>
            <person name="Jacobs-Sera D."/>
            <person name="Hendrix R.W."/>
            <person name="Hatfull G.F."/>
        </authorList>
    </citation>
    <scope>NUCLEOTIDE SEQUENCE [LARGE SCALE GENOMIC DNA]</scope>
</reference>
<protein>
    <recommendedName>
        <fullName evidence="1">DUF7298 domain-containing protein</fullName>
    </recommendedName>
</protein>
<evidence type="ECO:0000313" key="3">
    <source>
        <dbReference type="Proteomes" id="UP000202677"/>
    </source>
</evidence>
<dbReference type="GeneID" id="26633612"/>
<evidence type="ECO:0000313" key="2">
    <source>
        <dbReference type="EMBL" id="AKY03333.1"/>
    </source>
</evidence>
<dbReference type="RefSeq" id="YP_009207120.1">
    <property type="nucleotide sequence ID" value="NC_028892.1"/>
</dbReference>
<gene>
    <name evidence="2" type="ORF">SEA_CALIBURN_23</name>
</gene>
<name>A0A0K1Y8V1_9CAUD</name>
<keyword evidence="3" id="KW-1185">Reference proteome</keyword>
<organism evidence="2 3">
    <name type="scientific">Streptomyces phage Caliburn</name>
    <dbReference type="NCBI Taxonomy" id="1690425"/>
    <lineage>
        <taxon>Viruses</taxon>
        <taxon>Duplodnaviria</taxon>
        <taxon>Heunggongvirae</taxon>
        <taxon>Uroviricota</taxon>
        <taxon>Caudoviricetes</taxon>
        <taxon>Arquatrovirinae</taxon>
        <taxon>Likavirus</taxon>
        <taxon>Likavirus caliburn</taxon>
    </lineage>
</organism>
<sequence>MGAGLYPPPQGNGPRGIRYWSAVGSTAYVGDTETRIYLASWTAEAGRLYRVTLNLAVVGSDGAGDQSTVDHGSKNSATIRCRWAYGTDATTASTDLGGFYQSVYDDDSTFASGAVHQWFLGGANAGDIAVAITLKATRAAATYGQIRILTLGGNSTSLQVEDLGAYPIP</sequence>
<dbReference type="InterPro" id="IPR055722">
    <property type="entry name" value="DUF7298"/>
</dbReference>
<dbReference type="EMBL" id="KT152029">
    <property type="protein sequence ID" value="AKY03333.1"/>
    <property type="molecule type" value="Genomic_DNA"/>
</dbReference>
<dbReference type="OrthoDB" id="21813at10239"/>
<accession>A0A0K1Y8V1</accession>
<dbReference type="Proteomes" id="UP000202677">
    <property type="component" value="Genome"/>
</dbReference>
<dbReference type="Pfam" id="PF23972">
    <property type="entry name" value="DUF7298"/>
    <property type="match status" value="1"/>
</dbReference>
<proteinExistence type="predicted"/>
<feature type="domain" description="DUF7298" evidence="1">
    <location>
        <begin position="1"/>
        <end position="167"/>
    </location>
</feature>
<evidence type="ECO:0000259" key="1">
    <source>
        <dbReference type="Pfam" id="PF23972"/>
    </source>
</evidence>